<evidence type="ECO:0000313" key="2">
    <source>
        <dbReference type="EMBL" id="WOO81068.1"/>
    </source>
</evidence>
<name>A0AAF0YCK0_9TREE</name>
<dbReference type="PANTHER" id="PTHR40518">
    <property type="entry name" value="ACETOACETATE DECARBOXYLASE"/>
    <property type="match status" value="1"/>
</dbReference>
<dbReference type="AlphaFoldDB" id="A0AAF0YCK0"/>
<proteinExistence type="predicted"/>
<dbReference type="RefSeq" id="XP_062627100.1">
    <property type="nucleotide sequence ID" value="XM_062771116.1"/>
</dbReference>
<reference evidence="2" key="1">
    <citation type="submission" date="2023-10" db="EMBL/GenBank/DDBJ databases">
        <authorList>
            <person name="Noh H."/>
        </authorList>
    </citation>
    <scope>NUCLEOTIDE SEQUENCE</scope>
    <source>
        <strain evidence="2">DUCC4014</strain>
    </source>
</reference>
<gene>
    <name evidence="2" type="ORF">LOC62_03G004596</name>
</gene>
<dbReference type="PANTHER" id="PTHR40518:SF1">
    <property type="entry name" value="ACETOACETATE DECARBOXYLASE"/>
    <property type="match status" value="1"/>
</dbReference>
<sequence length="304" mass="32552">MADSLVNSNVNVIKAVPPPLNGKATVYLIPIYISAATAASPEFHAALYPTLEAGAPFASAEFGKPTGGLGMVQMIHFHDSEWGDFHEMLIIPGVFEYPDPKVKGGVAHNRRMTAIYTDTRSGCYNARKRCCSPSADCNFPKHMARFDWKDHADGTTTIAVFPYKADQSTDASPWFSFKYTPGWLPGIPMTTKVFAMLGVDLTLVQPPLPEGKGVGPVPKVGSEEVDSAAGGEAGTEEIGTDTWAKVLPYQYTPNSVLGWGDTTRPDGTFFAPFTTSASTLAIKMTDADVVLPVGERGATPGKKD</sequence>
<keyword evidence="3" id="KW-1185">Reference proteome</keyword>
<evidence type="ECO:0000256" key="1">
    <source>
        <dbReference type="SAM" id="MobiDB-lite"/>
    </source>
</evidence>
<accession>A0AAF0YCK0</accession>
<evidence type="ECO:0000313" key="3">
    <source>
        <dbReference type="Proteomes" id="UP000827549"/>
    </source>
</evidence>
<protein>
    <submittedName>
        <fullName evidence="2">Uncharacterized protein</fullName>
    </submittedName>
</protein>
<dbReference type="GeneID" id="87807834"/>
<dbReference type="Proteomes" id="UP000827549">
    <property type="component" value="Chromosome 3"/>
</dbReference>
<dbReference type="EMBL" id="CP086716">
    <property type="protein sequence ID" value="WOO81068.1"/>
    <property type="molecule type" value="Genomic_DNA"/>
</dbReference>
<organism evidence="2 3">
    <name type="scientific">Vanrija pseudolonga</name>
    <dbReference type="NCBI Taxonomy" id="143232"/>
    <lineage>
        <taxon>Eukaryota</taxon>
        <taxon>Fungi</taxon>
        <taxon>Dikarya</taxon>
        <taxon>Basidiomycota</taxon>
        <taxon>Agaricomycotina</taxon>
        <taxon>Tremellomycetes</taxon>
        <taxon>Trichosporonales</taxon>
        <taxon>Trichosporonaceae</taxon>
        <taxon>Vanrija</taxon>
    </lineage>
</organism>
<feature type="region of interest" description="Disordered" evidence="1">
    <location>
        <begin position="214"/>
        <end position="236"/>
    </location>
</feature>